<feature type="region of interest" description="Disordered" evidence="1">
    <location>
        <begin position="1"/>
        <end position="24"/>
    </location>
</feature>
<gene>
    <name evidence="2" type="ORF">M0R89_08270</name>
</gene>
<accession>A0A8U0HZE5</accession>
<dbReference type="InterPro" id="IPR043899">
    <property type="entry name" value="DUF5789"/>
</dbReference>
<dbReference type="EMBL" id="CP096659">
    <property type="protein sequence ID" value="UPV76041.1"/>
    <property type="molecule type" value="Genomic_DNA"/>
</dbReference>
<dbReference type="Proteomes" id="UP000830729">
    <property type="component" value="Chromosome"/>
</dbReference>
<dbReference type="AlphaFoldDB" id="A0A8U0HZE5"/>
<dbReference type="RefSeq" id="WP_248652078.1">
    <property type="nucleotide sequence ID" value="NZ_CP096659.1"/>
</dbReference>
<protein>
    <recommendedName>
        <fullName evidence="4">DUF2795 domain-containing protein</fullName>
    </recommendedName>
</protein>
<dbReference type="GeneID" id="72185187"/>
<evidence type="ECO:0000256" key="1">
    <source>
        <dbReference type="SAM" id="MobiDB-lite"/>
    </source>
</evidence>
<feature type="region of interest" description="Disordered" evidence="1">
    <location>
        <begin position="84"/>
        <end position="105"/>
    </location>
</feature>
<sequence length="105" mass="11490">MSESGDDSREMGLELGDLKDDLRDADYPMDADELMEQFGDYEIGLSDGEESFREVMVTGGDETFESADEVEQAILNRVSADAVGRQGYSDRGAGNTEGENTDESF</sequence>
<reference evidence="2 3" key="1">
    <citation type="submission" date="2022-04" db="EMBL/GenBank/DDBJ databases">
        <title>Diverse halophilic archaea isolated from saline environments.</title>
        <authorList>
            <person name="Cui H.-L."/>
        </authorList>
    </citation>
    <scope>NUCLEOTIDE SEQUENCE [LARGE SCALE GENOMIC DNA]</scope>
    <source>
        <strain evidence="2 3">XZYJT49</strain>
    </source>
</reference>
<dbReference type="Pfam" id="PF19102">
    <property type="entry name" value="DUF5789"/>
    <property type="match status" value="1"/>
</dbReference>
<evidence type="ECO:0000313" key="3">
    <source>
        <dbReference type="Proteomes" id="UP000830729"/>
    </source>
</evidence>
<keyword evidence="3" id="KW-1185">Reference proteome</keyword>
<name>A0A8U0HZE5_9EURY</name>
<evidence type="ECO:0000313" key="2">
    <source>
        <dbReference type="EMBL" id="UPV76041.1"/>
    </source>
</evidence>
<organism evidence="2 3">
    <name type="scientific">Halorussus limi</name>
    <dbReference type="NCBI Taxonomy" id="2938695"/>
    <lineage>
        <taxon>Archaea</taxon>
        <taxon>Methanobacteriati</taxon>
        <taxon>Methanobacteriota</taxon>
        <taxon>Stenosarchaea group</taxon>
        <taxon>Halobacteria</taxon>
        <taxon>Halobacteriales</taxon>
        <taxon>Haladaptataceae</taxon>
        <taxon>Halorussus</taxon>
    </lineage>
</organism>
<dbReference type="KEGG" id="halx:M0R89_08270"/>
<evidence type="ECO:0008006" key="4">
    <source>
        <dbReference type="Google" id="ProtNLM"/>
    </source>
</evidence>
<proteinExistence type="predicted"/>